<sequence>MNSSPQNGVAFPGDGQSEGESMQFSAAGKGKRTLSELLKLHAEEGTDATFSPEEANRVAEVLGQWVSAQYLIVGNHLLFFNFGRLPVFN</sequence>
<organism evidence="2 3">
    <name type="scientific">Hermanssonia centrifuga</name>
    <dbReference type="NCBI Taxonomy" id="98765"/>
    <lineage>
        <taxon>Eukaryota</taxon>
        <taxon>Fungi</taxon>
        <taxon>Dikarya</taxon>
        <taxon>Basidiomycota</taxon>
        <taxon>Agaricomycotina</taxon>
        <taxon>Agaricomycetes</taxon>
        <taxon>Polyporales</taxon>
        <taxon>Meruliaceae</taxon>
        <taxon>Hermanssonia</taxon>
    </lineage>
</organism>
<accession>A0A4V3XA34</accession>
<evidence type="ECO:0000313" key="2">
    <source>
        <dbReference type="EMBL" id="THG96502.1"/>
    </source>
</evidence>
<keyword evidence="3" id="KW-1185">Reference proteome</keyword>
<dbReference type="Proteomes" id="UP000309038">
    <property type="component" value="Unassembled WGS sequence"/>
</dbReference>
<comment type="caution">
    <text evidence="2">The sequence shown here is derived from an EMBL/GenBank/DDBJ whole genome shotgun (WGS) entry which is preliminary data.</text>
</comment>
<protein>
    <submittedName>
        <fullName evidence="2">Uncharacterized protein</fullName>
    </submittedName>
</protein>
<reference evidence="2 3" key="1">
    <citation type="submission" date="2019-02" db="EMBL/GenBank/DDBJ databases">
        <title>Genome sequencing of the rare red list fungi Phlebia centrifuga.</title>
        <authorList>
            <person name="Buettner E."/>
            <person name="Kellner H."/>
        </authorList>
    </citation>
    <scope>NUCLEOTIDE SEQUENCE [LARGE SCALE GENOMIC DNA]</scope>
    <source>
        <strain evidence="2 3">DSM 108282</strain>
    </source>
</reference>
<dbReference type="EMBL" id="SGPJ01000230">
    <property type="protein sequence ID" value="THG96502.1"/>
    <property type="molecule type" value="Genomic_DNA"/>
</dbReference>
<proteinExistence type="predicted"/>
<dbReference type="AlphaFoldDB" id="A0A4V3XA34"/>
<feature type="region of interest" description="Disordered" evidence="1">
    <location>
        <begin position="1"/>
        <end position="28"/>
    </location>
</feature>
<name>A0A4V3XA34_9APHY</name>
<evidence type="ECO:0000256" key="1">
    <source>
        <dbReference type="SAM" id="MobiDB-lite"/>
    </source>
</evidence>
<evidence type="ECO:0000313" key="3">
    <source>
        <dbReference type="Proteomes" id="UP000309038"/>
    </source>
</evidence>
<gene>
    <name evidence="2" type="ORF">EW026_g5344</name>
</gene>